<evidence type="ECO:0000313" key="1">
    <source>
        <dbReference type="EMBL" id="GEQ77812.1"/>
    </source>
</evidence>
<dbReference type="EMBL" id="BKBW01000018">
    <property type="protein sequence ID" value="GEQ77812.1"/>
    <property type="molecule type" value="Genomic_DNA"/>
</dbReference>
<evidence type="ECO:0000313" key="2">
    <source>
        <dbReference type="Proteomes" id="UP000323105"/>
    </source>
</evidence>
<dbReference type="Proteomes" id="UP000323105">
    <property type="component" value="Unassembled WGS sequence"/>
</dbReference>
<name>A0A5A7MJF4_COMTE</name>
<gene>
    <name evidence="1" type="ORF">CTTA_4817</name>
</gene>
<organism evidence="1 2">
    <name type="scientific">Comamonas testosteroni</name>
    <name type="common">Pseudomonas testosteroni</name>
    <dbReference type="NCBI Taxonomy" id="285"/>
    <lineage>
        <taxon>Bacteria</taxon>
        <taxon>Pseudomonadati</taxon>
        <taxon>Pseudomonadota</taxon>
        <taxon>Betaproteobacteria</taxon>
        <taxon>Burkholderiales</taxon>
        <taxon>Comamonadaceae</taxon>
        <taxon>Comamonas</taxon>
    </lineage>
</organism>
<reference evidence="1 2" key="1">
    <citation type="journal article" date="2019" name="Microbiol. Resour. Announc.">
        <title>Draft Genome Sequence of Comamonas testosteroni TA441, a Bacterium That Has a Cryptic Phenol Degradation Gene Cluster.</title>
        <authorList>
            <person name="Arai H."/>
            <person name="Ishii M."/>
        </authorList>
    </citation>
    <scope>NUCLEOTIDE SEQUENCE [LARGE SCALE GENOMIC DNA]</scope>
    <source>
        <strain evidence="1 2">TA441</strain>
    </source>
</reference>
<dbReference type="AlphaFoldDB" id="A0A5A7MJF4"/>
<dbReference type="RefSeq" id="WP_149357096.1">
    <property type="nucleotide sequence ID" value="NZ_BKBW01000018.1"/>
</dbReference>
<sequence length="60" mass="6523">MPRIPEALEGASSCASKARQFDRGSYNVKLEGFGRPMEIDRNIMGVTIAIDGVEMPHEGS</sequence>
<proteinExistence type="predicted"/>
<comment type="caution">
    <text evidence="1">The sequence shown here is derived from an EMBL/GenBank/DDBJ whole genome shotgun (WGS) entry which is preliminary data.</text>
</comment>
<accession>A0A5A7MJF4</accession>
<protein>
    <submittedName>
        <fullName evidence="1">Uncharacterized protein</fullName>
    </submittedName>
</protein>